<evidence type="ECO:0000256" key="2">
    <source>
        <dbReference type="SAM" id="Phobius"/>
    </source>
</evidence>
<dbReference type="KEGG" id="lxl:KDY119_00793"/>
<dbReference type="Pfam" id="PF01757">
    <property type="entry name" value="Acyl_transf_3"/>
    <property type="match status" value="1"/>
</dbReference>
<evidence type="ECO:0000256" key="1">
    <source>
        <dbReference type="SAM" id="MobiDB-lite"/>
    </source>
</evidence>
<feature type="compositionally biased region" description="Polar residues" evidence="1">
    <location>
        <begin position="1"/>
        <end position="11"/>
    </location>
</feature>
<feature type="transmembrane region" description="Helical" evidence="2">
    <location>
        <begin position="143"/>
        <end position="160"/>
    </location>
</feature>
<dbReference type="OrthoDB" id="5242306at2"/>
<feature type="region of interest" description="Disordered" evidence="1">
    <location>
        <begin position="33"/>
        <end position="52"/>
    </location>
</feature>
<dbReference type="Proteomes" id="UP000326702">
    <property type="component" value="Chromosome"/>
</dbReference>
<dbReference type="InterPro" id="IPR050879">
    <property type="entry name" value="Acyltransferase_3"/>
</dbReference>
<proteinExistence type="predicted"/>
<dbReference type="InterPro" id="IPR002656">
    <property type="entry name" value="Acyl_transf_3_dom"/>
</dbReference>
<dbReference type="RefSeq" id="WP_051136790.1">
    <property type="nucleotide sequence ID" value="NZ_BAABIH010000001.1"/>
</dbReference>
<dbReference type="GO" id="GO:0016747">
    <property type="term" value="F:acyltransferase activity, transferring groups other than amino-acyl groups"/>
    <property type="evidence" value="ECO:0007669"/>
    <property type="project" value="InterPro"/>
</dbReference>
<evidence type="ECO:0000313" key="4">
    <source>
        <dbReference type="EMBL" id="QFU97296.1"/>
    </source>
</evidence>
<feature type="region of interest" description="Disordered" evidence="1">
    <location>
        <begin position="1"/>
        <end position="28"/>
    </location>
</feature>
<dbReference type="GO" id="GO:0000271">
    <property type="term" value="P:polysaccharide biosynthetic process"/>
    <property type="evidence" value="ECO:0007669"/>
    <property type="project" value="TreeGrafter"/>
</dbReference>
<dbReference type="PANTHER" id="PTHR23028:SF131">
    <property type="entry name" value="BLR2367 PROTEIN"/>
    <property type="match status" value="1"/>
</dbReference>
<feature type="transmembrane region" description="Helical" evidence="2">
    <location>
        <begin position="394"/>
        <end position="416"/>
    </location>
</feature>
<name>A0A5P9Q7P1_9MICO</name>
<evidence type="ECO:0000313" key="5">
    <source>
        <dbReference type="Proteomes" id="UP000326702"/>
    </source>
</evidence>
<dbReference type="EMBL" id="CP045529">
    <property type="protein sequence ID" value="QFU97296.1"/>
    <property type="molecule type" value="Genomic_DNA"/>
</dbReference>
<gene>
    <name evidence="4" type="ORF">KDY119_00793</name>
</gene>
<keyword evidence="2" id="KW-0812">Transmembrane</keyword>
<feature type="transmembrane region" description="Helical" evidence="2">
    <location>
        <begin position="324"/>
        <end position="345"/>
    </location>
</feature>
<evidence type="ECO:0000259" key="3">
    <source>
        <dbReference type="Pfam" id="PF01757"/>
    </source>
</evidence>
<keyword evidence="2" id="KW-0472">Membrane</keyword>
<accession>A0A5P9Q7P1</accession>
<feature type="transmembrane region" description="Helical" evidence="2">
    <location>
        <begin position="66"/>
        <end position="85"/>
    </location>
</feature>
<dbReference type="PANTHER" id="PTHR23028">
    <property type="entry name" value="ACETYLTRANSFERASE"/>
    <property type="match status" value="1"/>
</dbReference>
<feature type="compositionally biased region" description="Basic and acidic residues" evidence="1">
    <location>
        <begin position="17"/>
        <end position="28"/>
    </location>
</feature>
<feature type="transmembrane region" description="Helical" evidence="2">
    <location>
        <begin position="229"/>
        <end position="251"/>
    </location>
</feature>
<feature type="transmembrane region" description="Helical" evidence="2">
    <location>
        <begin position="300"/>
        <end position="318"/>
    </location>
</feature>
<feature type="transmembrane region" description="Helical" evidence="2">
    <location>
        <begin position="105"/>
        <end position="123"/>
    </location>
</feature>
<dbReference type="GO" id="GO:0016020">
    <property type="term" value="C:membrane"/>
    <property type="evidence" value="ECO:0007669"/>
    <property type="project" value="TreeGrafter"/>
</dbReference>
<feature type="transmembrane region" description="Helical" evidence="2">
    <location>
        <begin position="357"/>
        <end position="374"/>
    </location>
</feature>
<keyword evidence="5" id="KW-1185">Reference proteome</keyword>
<feature type="transmembrane region" description="Helical" evidence="2">
    <location>
        <begin position="271"/>
        <end position="288"/>
    </location>
</feature>
<dbReference type="AlphaFoldDB" id="A0A5P9Q7P1"/>
<reference evidence="4 5" key="1">
    <citation type="submission" date="2019-10" db="EMBL/GenBank/DDBJ databases">
        <title>Genome sequence of Luteimicrobium xylanilyticum HY-24.</title>
        <authorList>
            <person name="Kim D.Y."/>
            <person name="Park H.-Y."/>
        </authorList>
    </citation>
    <scope>NUCLEOTIDE SEQUENCE [LARGE SCALE GENOMIC DNA]</scope>
    <source>
        <strain evidence="4 5">HY-24</strain>
    </source>
</reference>
<feature type="domain" description="Acyltransferase 3" evidence="3">
    <location>
        <begin position="60"/>
        <end position="414"/>
    </location>
</feature>
<keyword evidence="2" id="KW-1133">Transmembrane helix</keyword>
<organism evidence="4 5">
    <name type="scientific">Luteimicrobium xylanilyticum</name>
    <dbReference type="NCBI Taxonomy" id="1133546"/>
    <lineage>
        <taxon>Bacteria</taxon>
        <taxon>Bacillati</taxon>
        <taxon>Actinomycetota</taxon>
        <taxon>Actinomycetes</taxon>
        <taxon>Micrococcales</taxon>
        <taxon>Luteimicrobium</taxon>
    </lineage>
</organism>
<protein>
    <recommendedName>
        <fullName evidence="3">Acyltransferase 3 domain-containing protein</fullName>
    </recommendedName>
</protein>
<feature type="transmembrane region" description="Helical" evidence="2">
    <location>
        <begin position="194"/>
        <end position="217"/>
    </location>
</feature>
<sequence length="451" mass="50207">MTLHDPTSTAAPSAPEQDPRPRLEDTVLRDPSAALPVSDAPPRIDKQRAVPGNTGSRFEDLEGYRGLAAVGIVVFHAYQFCRAGTSSSYAYQDTWTYHVLLNLDGLVSMFLVLSAFLLFLPIARKVLAGQDPGSWRLFATRRALRILPLYWVAILIVWSYRNPTLPGNWQDLVEHLTFTQIFDRARIFYTIGPAWSLAVEVFFYAFLVVLLAVYGRVRAHERSPRVRRALVWAPVVGVGVASLAYQGWALLTHVPSTHYEVWFNPLAKGSIFVGGMILALAMIGWNTGHAAQPLPSRALWALRLGALALLVWGCAIRTETAASSLWWQQLSTVAFVLLLASSVLAPTTARWRRSMSSPVLVWCGLISYSVYLWHEPVLLYLDAHGRLSHDQSAFPFVALALLLVAVPVGWLSYWAIEYPVGRLRLLRTPGGAKRSFYPSARLFAPEEEGRA</sequence>